<dbReference type="AlphaFoldDB" id="A0A5C3M7H2"/>
<dbReference type="EMBL" id="ML213597">
    <property type="protein sequence ID" value="TFK40366.1"/>
    <property type="molecule type" value="Genomic_DNA"/>
</dbReference>
<dbReference type="STRING" id="68775.A0A5C3M7H2"/>
<feature type="region of interest" description="Disordered" evidence="1">
    <location>
        <begin position="102"/>
        <end position="187"/>
    </location>
</feature>
<feature type="compositionally biased region" description="Basic and acidic residues" evidence="1">
    <location>
        <begin position="102"/>
        <end position="116"/>
    </location>
</feature>
<accession>A0A5C3M7H2</accession>
<name>A0A5C3M7H2_9AGAR</name>
<sequence length="243" mass="26951">MAPGKPAKTIKIKVPRHNAQRVGEKLSAEVKNHARAEGVRVDIYQPNPEIAQAIESASEWNSLLMTARAERGPQWDIGTQQFLVDKYSDLYYDPTPLQEAVRKVTEEENPEERPEQHQQQQHHSMSPRHQTPHRERGDIHMSGVHSQMGHGHDVSPQHHRHPMAPPGYYPGSPGGMMRGPPGPGPGSFYDGSVGSPMRMGMGMEPSMAGMGMGGGMPGMQMNVSPDMRRRVTRGMTEEGFPMH</sequence>
<protein>
    <submittedName>
        <fullName evidence="2">Uncharacterized protein</fullName>
    </submittedName>
</protein>
<dbReference type="OrthoDB" id="5550090at2759"/>
<keyword evidence="3" id="KW-1185">Reference proteome</keyword>
<reference evidence="2 3" key="1">
    <citation type="journal article" date="2019" name="Nat. Ecol. Evol.">
        <title>Megaphylogeny resolves global patterns of mushroom evolution.</title>
        <authorList>
            <person name="Varga T."/>
            <person name="Krizsan K."/>
            <person name="Foldi C."/>
            <person name="Dima B."/>
            <person name="Sanchez-Garcia M."/>
            <person name="Sanchez-Ramirez S."/>
            <person name="Szollosi G.J."/>
            <person name="Szarkandi J.G."/>
            <person name="Papp V."/>
            <person name="Albert L."/>
            <person name="Andreopoulos W."/>
            <person name="Angelini C."/>
            <person name="Antonin V."/>
            <person name="Barry K.W."/>
            <person name="Bougher N.L."/>
            <person name="Buchanan P."/>
            <person name="Buyck B."/>
            <person name="Bense V."/>
            <person name="Catcheside P."/>
            <person name="Chovatia M."/>
            <person name="Cooper J."/>
            <person name="Damon W."/>
            <person name="Desjardin D."/>
            <person name="Finy P."/>
            <person name="Geml J."/>
            <person name="Haridas S."/>
            <person name="Hughes K."/>
            <person name="Justo A."/>
            <person name="Karasinski D."/>
            <person name="Kautmanova I."/>
            <person name="Kiss B."/>
            <person name="Kocsube S."/>
            <person name="Kotiranta H."/>
            <person name="LaButti K.M."/>
            <person name="Lechner B.E."/>
            <person name="Liimatainen K."/>
            <person name="Lipzen A."/>
            <person name="Lukacs Z."/>
            <person name="Mihaltcheva S."/>
            <person name="Morgado L.N."/>
            <person name="Niskanen T."/>
            <person name="Noordeloos M.E."/>
            <person name="Ohm R.A."/>
            <person name="Ortiz-Santana B."/>
            <person name="Ovrebo C."/>
            <person name="Racz N."/>
            <person name="Riley R."/>
            <person name="Savchenko A."/>
            <person name="Shiryaev A."/>
            <person name="Soop K."/>
            <person name="Spirin V."/>
            <person name="Szebenyi C."/>
            <person name="Tomsovsky M."/>
            <person name="Tulloss R.E."/>
            <person name="Uehling J."/>
            <person name="Grigoriev I.V."/>
            <person name="Vagvolgyi C."/>
            <person name="Papp T."/>
            <person name="Martin F.M."/>
            <person name="Miettinen O."/>
            <person name="Hibbett D.S."/>
            <person name="Nagy L.G."/>
        </authorList>
    </citation>
    <scope>NUCLEOTIDE SEQUENCE [LARGE SCALE GENOMIC DNA]</scope>
    <source>
        <strain evidence="2 3">CBS 166.37</strain>
    </source>
</reference>
<gene>
    <name evidence="2" type="ORF">BDQ12DRAFT_680829</name>
</gene>
<evidence type="ECO:0000313" key="3">
    <source>
        <dbReference type="Proteomes" id="UP000308652"/>
    </source>
</evidence>
<organism evidence="2 3">
    <name type="scientific">Crucibulum laeve</name>
    <dbReference type="NCBI Taxonomy" id="68775"/>
    <lineage>
        <taxon>Eukaryota</taxon>
        <taxon>Fungi</taxon>
        <taxon>Dikarya</taxon>
        <taxon>Basidiomycota</taxon>
        <taxon>Agaricomycotina</taxon>
        <taxon>Agaricomycetes</taxon>
        <taxon>Agaricomycetidae</taxon>
        <taxon>Agaricales</taxon>
        <taxon>Agaricineae</taxon>
        <taxon>Nidulariaceae</taxon>
        <taxon>Crucibulum</taxon>
    </lineage>
</organism>
<evidence type="ECO:0000313" key="2">
    <source>
        <dbReference type="EMBL" id="TFK40366.1"/>
    </source>
</evidence>
<proteinExistence type="predicted"/>
<evidence type="ECO:0000256" key="1">
    <source>
        <dbReference type="SAM" id="MobiDB-lite"/>
    </source>
</evidence>
<dbReference type="Proteomes" id="UP000308652">
    <property type="component" value="Unassembled WGS sequence"/>
</dbReference>
<feature type="compositionally biased region" description="Low complexity" evidence="1">
    <location>
        <begin position="117"/>
        <end position="129"/>
    </location>
</feature>